<accession>A0A6M3M3C6</accession>
<organism evidence="1">
    <name type="scientific">viral metagenome</name>
    <dbReference type="NCBI Taxonomy" id="1070528"/>
    <lineage>
        <taxon>unclassified sequences</taxon>
        <taxon>metagenomes</taxon>
        <taxon>organismal metagenomes</taxon>
    </lineage>
</organism>
<gene>
    <name evidence="1" type="ORF">MM171B01423_0008</name>
</gene>
<sequence length="201" mass="23480">MKDQHGYGSNPEHGHSVGIRSPTYNSWSAMMQRCYDLKKENFKYYGGRGVTVCLAWHKFENFLADMGERPKGLTIDRINPDGNYEPGNCRWSKNKAFNRRNTNWFVVAGETLPLSQAAKKMGIWNTSIYKRLRQGWSKEEIVEYYRDGYPANRNPGRVFLTYGGRTMSQKDWARVLGCHTWSIGKRLKKGWPFDKIVEFYQ</sequence>
<proteinExistence type="predicted"/>
<name>A0A6M3M3C6_9ZZZZ</name>
<dbReference type="EMBL" id="MT143764">
    <property type="protein sequence ID" value="QJB02177.1"/>
    <property type="molecule type" value="Genomic_DNA"/>
</dbReference>
<reference evidence="1" key="1">
    <citation type="submission" date="2020-03" db="EMBL/GenBank/DDBJ databases">
        <title>The deep terrestrial virosphere.</title>
        <authorList>
            <person name="Holmfeldt K."/>
            <person name="Nilsson E."/>
            <person name="Simone D."/>
            <person name="Lopez-Fernandez M."/>
            <person name="Wu X."/>
            <person name="de Brujin I."/>
            <person name="Lundin D."/>
            <person name="Andersson A."/>
            <person name="Bertilsson S."/>
            <person name="Dopson M."/>
        </authorList>
    </citation>
    <scope>NUCLEOTIDE SEQUENCE</scope>
    <source>
        <strain evidence="1">MM171B01423</strain>
    </source>
</reference>
<dbReference type="AlphaFoldDB" id="A0A6M3M3C6"/>
<evidence type="ECO:0000313" key="1">
    <source>
        <dbReference type="EMBL" id="QJB02177.1"/>
    </source>
</evidence>
<protein>
    <submittedName>
        <fullName evidence="1">Uncharacterized protein</fullName>
    </submittedName>
</protein>